<dbReference type="Proteomes" id="UP001157502">
    <property type="component" value="Chromosome 37"/>
</dbReference>
<organism evidence="1 2">
    <name type="scientific">Dallia pectoralis</name>
    <name type="common">Alaska blackfish</name>
    <dbReference type="NCBI Taxonomy" id="75939"/>
    <lineage>
        <taxon>Eukaryota</taxon>
        <taxon>Metazoa</taxon>
        <taxon>Chordata</taxon>
        <taxon>Craniata</taxon>
        <taxon>Vertebrata</taxon>
        <taxon>Euteleostomi</taxon>
        <taxon>Actinopterygii</taxon>
        <taxon>Neopterygii</taxon>
        <taxon>Teleostei</taxon>
        <taxon>Protacanthopterygii</taxon>
        <taxon>Esociformes</taxon>
        <taxon>Umbridae</taxon>
        <taxon>Dallia</taxon>
    </lineage>
</organism>
<evidence type="ECO:0000313" key="2">
    <source>
        <dbReference type="Proteomes" id="UP001157502"/>
    </source>
</evidence>
<dbReference type="EMBL" id="CM055764">
    <property type="protein sequence ID" value="KAJ7985055.1"/>
    <property type="molecule type" value="Genomic_DNA"/>
</dbReference>
<comment type="caution">
    <text evidence="1">The sequence shown here is derived from an EMBL/GenBank/DDBJ whole genome shotgun (WGS) entry which is preliminary data.</text>
</comment>
<evidence type="ECO:0000313" key="1">
    <source>
        <dbReference type="EMBL" id="KAJ7985055.1"/>
    </source>
</evidence>
<proteinExistence type="predicted"/>
<reference evidence="1" key="1">
    <citation type="submission" date="2021-05" db="EMBL/GenBank/DDBJ databases">
        <authorList>
            <person name="Pan Q."/>
            <person name="Jouanno E."/>
            <person name="Zahm M."/>
            <person name="Klopp C."/>
            <person name="Cabau C."/>
            <person name="Louis A."/>
            <person name="Berthelot C."/>
            <person name="Parey E."/>
            <person name="Roest Crollius H."/>
            <person name="Montfort J."/>
            <person name="Robinson-Rechavi M."/>
            <person name="Bouchez O."/>
            <person name="Lampietro C."/>
            <person name="Lopez Roques C."/>
            <person name="Donnadieu C."/>
            <person name="Postlethwait J."/>
            <person name="Bobe J."/>
            <person name="Dillon D."/>
            <person name="Chandos A."/>
            <person name="von Hippel F."/>
            <person name="Guiguen Y."/>
        </authorList>
    </citation>
    <scope>NUCLEOTIDE SEQUENCE</scope>
    <source>
        <strain evidence="1">YG-Jan2019</strain>
    </source>
</reference>
<sequence>MEYNYKPTFRFERSGDLTLRPSEEALMANKEKNYTTVAKNPKKFGQYHGKSFRWILSNDVGYAVMILASHQQERRVVTDLSPEMVNKDRFNWYCNLFPEVQRAVEVRRVLDGTMPPRPDLDHSHLVGFGDHKKLTYKELYEATDRERKRYTDLYCHL</sequence>
<keyword evidence="2" id="KW-1185">Reference proteome</keyword>
<name>A0ACC2F183_DALPE</name>
<accession>A0ACC2F183</accession>
<gene>
    <name evidence="1" type="ORF">DPEC_G00361170</name>
</gene>
<protein>
    <submittedName>
        <fullName evidence="1">Uncharacterized protein</fullName>
    </submittedName>
</protein>